<comment type="caution">
    <text evidence="2">The sequence shown here is derived from an EMBL/GenBank/DDBJ whole genome shotgun (WGS) entry which is preliminary data.</text>
</comment>
<gene>
    <name evidence="2" type="ORF">G7Y89_g8323</name>
</gene>
<feature type="transmembrane region" description="Helical" evidence="1">
    <location>
        <begin position="64"/>
        <end position="87"/>
    </location>
</feature>
<evidence type="ECO:0000313" key="2">
    <source>
        <dbReference type="EMBL" id="KAF4629821.1"/>
    </source>
</evidence>
<name>A0A8H4RID0_9HELO</name>
<feature type="transmembrane region" description="Helical" evidence="1">
    <location>
        <begin position="133"/>
        <end position="158"/>
    </location>
</feature>
<sequence length="191" mass="21936">MLSPPDRKYAPWRFVYLVLIWAFELAVLPVTVIILALLVVFYSPPTTTTYIDSAGHIQTLTPGVPLWVTLNLVVLAIDLILTCMEIVLLNMRDLSPQIYLWFSIVKTVTILGPIGLNAYTFSTIWSLNKYNNIFNGVVVGFNAFLFVIFAISLVHAIVMVRRYRRQAEDYLERHVSDHFTMHQPLNSTQYR</sequence>
<dbReference type="Proteomes" id="UP000566819">
    <property type="component" value="Unassembled WGS sequence"/>
</dbReference>
<evidence type="ECO:0008006" key="4">
    <source>
        <dbReference type="Google" id="ProtNLM"/>
    </source>
</evidence>
<dbReference type="OrthoDB" id="3528397at2759"/>
<dbReference type="AlphaFoldDB" id="A0A8H4RID0"/>
<dbReference type="EMBL" id="JAAMPI010000622">
    <property type="protein sequence ID" value="KAF4629821.1"/>
    <property type="molecule type" value="Genomic_DNA"/>
</dbReference>
<feature type="transmembrane region" description="Helical" evidence="1">
    <location>
        <begin position="99"/>
        <end position="121"/>
    </location>
</feature>
<keyword evidence="1" id="KW-1133">Transmembrane helix</keyword>
<feature type="transmembrane region" description="Helical" evidence="1">
    <location>
        <begin position="12"/>
        <end position="44"/>
    </location>
</feature>
<accession>A0A8H4RID0</accession>
<evidence type="ECO:0000256" key="1">
    <source>
        <dbReference type="SAM" id="Phobius"/>
    </source>
</evidence>
<keyword evidence="3" id="KW-1185">Reference proteome</keyword>
<keyword evidence="1" id="KW-0812">Transmembrane</keyword>
<reference evidence="2 3" key="1">
    <citation type="submission" date="2020-03" db="EMBL/GenBank/DDBJ databases">
        <title>Draft Genome Sequence of Cudoniella acicularis.</title>
        <authorList>
            <person name="Buettner E."/>
            <person name="Kellner H."/>
        </authorList>
    </citation>
    <scope>NUCLEOTIDE SEQUENCE [LARGE SCALE GENOMIC DNA]</scope>
    <source>
        <strain evidence="2 3">DSM 108380</strain>
    </source>
</reference>
<protein>
    <recommendedName>
        <fullName evidence="4">Transmembrane protein</fullName>
    </recommendedName>
</protein>
<proteinExistence type="predicted"/>
<keyword evidence="1" id="KW-0472">Membrane</keyword>
<organism evidence="2 3">
    <name type="scientific">Cudoniella acicularis</name>
    <dbReference type="NCBI Taxonomy" id="354080"/>
    <lineage>
        <taxon>Eukaryota</taxon>
        <taxon>Fungi</taxon>
        <taxon>Dikarya</taxon>
        <taxon>Ascomycota</taxon>
        <taxon>Pezizomycotina</taxon>
        <taxon>Leotiomycetes</taxon>
        <taxon>Helotiales</taxon>
        <taxon>Tricladiaceae</taxon>
        <taxon>Cudoniella</taxon>
    </lineage>
</organism>
<evidence type="ECO:0000313" key="3">
    <source>
        <dbReference type="Proteomes" id="UP000566819"/>
    </source>
</evidence>